<evidence type="ECO:0000313" key="3">
    <source>
        <dbReference type="Proteomes" id="UP000029914"/>
    </source>
</evidence>
<feature type="transmembrane region" description="Helical" evidence="1">
    <location>
        <begin position="42"/>
        <end position="71"/>
    </location>
</feature>
<dbReference type="KEGG" id="cdo:CDOO_01700"/>
<dbReference type="AlphaFoldDB" id="A0A097IDD5"/>
<proteinExistence type="predicted"/>
<evidence type="ECO:0000256" key="1">
    <source>
        <dbReference type="SAM" id="Phobius"/>
    </source>
</evidence>
<dbReference type="STRING" id="558173.CDOO_01700"/>
<dbReference type="HOGENOM" id="CLU_065779_3_0_11"/>
<gene>
    <name evidence="2" type="ORF">CDOO_01700</name>
</gene>
<organism evidence="2 3">
    <name type="scientific">Corynebacterium doosanense CAU 212 = DSM 45436</name>
    <dbReference type="NCBI Taxonomy" id="558173"/>
    <lineage>
        <taxon>Bacteria</taxon>
        <taxon>Bacillati</taxon>
        <taxon>Actinomycetota</taxon>
        <taxon>Actinomycetes</taxon>
        <taxon>Mycobacteriales</taxon>
        <taxon>Corynebacteriaceae</taxon>
        <taxon>Corynebacterium</taxon>
    </lineage>
</organism>
<name>A0A097IDD5_9CORY</name>
<evidence type="ECO:0000313" key="2">
    <source>
        <dbReference type="EMBL" id="AIT60137.1"/>
    </source>
</evidence>
<dbReference type="OrthoDB" id="4421971at2"/>
<keyword evidence="3" id="KW-1185">Reference proteome</keyword>
<dbReference type="EMBL" id="CP006764">
    <property type="protein sequence ID" value="AIT60137.1"/>
    <property type="molecule type" value="Genomic_DNA"/>
</dbReference>
<dbReference type="PANTHER" id="PTHR35007">
    <property type="entry name" value="INTEGRAL MEMBRANE PROTEIN-RELATED"/>
    <property type="match status" value="1"/>
</dbReference>
<dbReference type="Proteomes" id="UP000029914">
    <property type="component" value="Chromosome"/>
</dbReference>
<protein>
    <submittedName>
        <fullName evidence="2">Type II secretion protein F</fullName>
    </submittedName>
</protein>
<dbReference type="eggNOG" id="COG4965">
    <property type="taxonomic scope" value="Bacteria"/>
</dbReference>
<keyword evidence="1" id="KW-1133">Transmembrane helix</keyword>
<sequence>MTPVLLAAALLVGTGSPAARLGRRDPGQRGNRLARVAPALAGFALLLFFLAGRATVVLSALTVLATAAFLIDRARASRRARNIESATTTVLGLVVADLRSGALLGPSFARAAGSLPDSAPKELAHCFTTAAHHISRGGEGHVALAAVPELGAVSRIWALADTHGLPAAPLLEQARVRLAARARHRSATTASLQGPQATAVILSALPLAGIALGSGMGANPLSFLLSGGVGGFLLLGGVALICGGLLISRALITRASA</sequence>
<keyword evidence="1" id="KW-0472">Membrane</keyword>
<feature type="transmembrane region" description="Helical" evidence="1">
    <location>
        <begin position="197"/>
        <end position="217"/>
    </location>
</feature>
<keyword evidence="1" id="KW-0812">Transmembrane</keyword>
<dbReference type="RefSeq" id="WP_018021507.1">
    <property type="nucleotide sequence ID" value="NZ_AQUX01000002.1"/>
</dbReference>
<feature type="transmembrane region" description="Helical" evidence="1">
    <location>
        <begin position="223"/>
        <end position="247"/>
    </location>
</feature>
<accession>A0A097IDD5</accession>
<dbReference type="PANTHER" id="PTHR35007:SF4">
    <property type="entry name" value="CONSERVED TRANSMEMBRANE PROTEIN-RELATED"/>
    <property type="match status" value="1"/>
</dbReference>
<reference evidence="2 3" key="1">
    <citation type="submission" date="2013-09" db="EMBL/GenBank/DDBJ databases">
        <title>Complete genome sequence of Corynebacterium doosanense CAU 212(T) (=DSM 45436(T)), isolated from activated sludge.</title>
        <authorList>
            <person name="Schaffert L."/>
            <person name="Albersmeier A."/>
            <person name="Kalinowski J."/>
            <person name="Ruckert C."/>
        </authorList>
    </citation>
    <scope>NUCLEOTIDE SEQUENCE [LARGE SCALE GENOMIC DNA]</scope>
    <source>
        <strain evidence="2 3">CAU 212</strain>
    </source>
</reference>